<proteinExistence type="predicted"/>
<dbReference type="InterPro" id="IPR043128">
    <property type="entry name" value="Rev_trsase/Diguanyl_cyclase"/>
</dbReference>
<dbReference type="PANTHER" id="PTHR33064">
    <property type="entry name" value="POL PROTEIN"/>
    <property type="match status" value="1"/>
</dbReference>
<gene>
    <name evidence="2" type="primary">pol_175</name>
    <name evidence="2" type="ORF">NGRA_2648</name>
</gene>
<comment type="caution">
    <text evidence="2">The sequence shown here is derived from an EMBL/GenBank/DDBJ whole genome shotgun (WGS) entry which is preliminary data.</text>
</comment>
<dbReference type="InterPro" id="IPR043502">
    <property type="entry name" value="DNA/RNA_pol_sf"/>
</dbReference>
<dbReference type="PROSITE" id="PS50878">
    <property type="entry name" value="RT_POL"/>
    <property type="match status" value="1"/>
</dbReference>
<dbReference type="EMBL" id="SBJO01000336">
    <property type="protein sequence ID" value="KAF9761442.1"/>
    <property type="molecule type" value="Genomic_DNA"/>
</dbReference>
<sequence length="114" mass="13358">MLLGKQYQYKRIPFGIKPGPKMFQRYIVNVLGDIDNCFVYVDDIVIFSKTEDEHAKTLMKVLSRLFEKGVKINIEKSRFFQREVEILGHIVNEKGYTPKTESVEKTILSKEIRT</sequence>
<dbReference type="Gene3D" id="3.10.10.10">
    <property type="entry name" value="HIV Type 1 Reverse Transcriptase, subunit A, domain 1"/>
    <property type="match status" value="1"/>
</dbReference>
<evidence type="ECO:0000259" key="1">
    <source>
        <dbReference type="PROSITE" id="PS50878"/>
    </source>
</evidence>
<name>A0A9P6GWQ0_9MICR</name>
<dbReference type="OrthoDB" id="1750432at2759"/>
<keyword evidence="3" id="KW-1185">Reference proteome</keyword>
<organism evidence="2 3">
    <name type="scientific">Nosema granulosis</name>
    <dbReference type="NCBI Taxonomy" id="83296"/>
    <lineage>
        <taxon>Eukaryota</taxon>
        <taxon>Fungi</taxon>
        <taxon>Fungi incertae sedis</taxon>
        <taxon>Microsporidia</taxon>
        <taxon>Nosematidae</taxon>
        <taxon>Nosema</taxon>
    </lineage>
</organism>
<dbReference type="PANTHER" id="PTHR33064:SF37">
    <property type="entry name" value="RIBONUCLEASE H"/>
    <property type="match status" value="1"/>
</dbReference>
<dbReference type="Gene3D" id="3.30.70.270">
    <property type="match status" value="1"/>
</dbReference>
<protein>
    <submittedName>
        <fullName evidence="2">Retrovirus-related Pol polyprotein from transposon 17.6</fullName>
    </submittedName>
</protein>
<dbReference type="AlphaFoldDB" id="A0A9P6GWQ0"/>
<dbReference type="InterPro" id="IPR000477">
    <property type="entry name" value="RT_dom"/>
</dbReference>
<dbReference type="FunFam" id="3.30.70.270:FF:000003">
    <property type="entry name" value="Transposon Ty3-G Gag-Pol polyprotein"/>
    <property type="match status" value="1"/>
</dbReference>
<dbReference type="InterPro" id="IPR051320">
    <property type="entry name" value="Viral_Replic_Matur_Polypro"/>
</dbReference>
<evidence type="ECO:0000313" key="3">
    <source>
        <dbReference type="Proteomes" id="UP000740883"/>
    </source>
</evidence>
<evidence type="ECO:0000313" key="2">
    <source>
        <dbReference type="EMBL" id="KAF9761442.1"/>
    </source>
</evidence>
<dbReference type="Pfam" id="PF00078">
    <property type="entry name" value="RVT_1"/>
    <property type="match status" value="1"/>
</dbReference>
<dbReference type="CDD" id="cd01647">
    <property type="entry name" value="RT_LTR"/>
    <property type="match status" value="1"/>
</dbReference>
<feature type="domain" description="Reverse transcriptase" evidence="1">
    <location>
        <begin position="1"/>
        <end position="91"/>
    </location>
</feature>
<dbReference type="Proteomes" id="UP000740883">
    <property type="component" value="Unassembled WGS sequence"/>
</dbReference>
<reference evidence="2 3" key="1">
    <citation type="journal article" date="2020" name="Genome Biol. Evol.">
        <title>Comparative genomics of strictly vertically transmitted, feminizing microsporidia endosymbionts of amphipod crustaceans.</title>
        <authorList>
            <person name="Cormier A."/>
            <person name="Chebbi M.A."/>
            <person name="Giraud I."/>
            <person name="Wattier R."/>
            <person name="Teixeira M."/>
            <person name="Gilbert C."/>
            <person name="Rigaud T."/>
            <person name="Cordaux R."/>
        </authorList>
    </citation>
    <scope>NUCLEOTIDE SEQUENCE [LARGE SCALE GENOMIC DNA]</scope>
    <source>
        <strain evidence="2 3">Ou3-Ou53</strain>
    </source>
</reference>
<accession>A0A9P6GWQ0</accession>
<dbReference type="SUPFAM" id="SSF56672">
    <property type="entry name" value="DNA/RNA polymerases"/>
    <property type="match status" value="1"/>
</dbReference>